<evidence type="ECO:0000313" key="5">
    <source>
        <dbReference type="EMBL" id="MDR7330145.1"/>
    </source>
</evidence>
<evidence type="ECO:0000256" key="2">
    <source>
        <dbReference type="ARBA" id="ARBA00023125"/>
    </source>
</evidence>
<evidence type="ECO:0000313" key="6">
    <source>
        <dbReference type="Proteomes" id="UP001180840"/>
    </source>
</evidence>
<dbReference type="CDD" id="cd06267">
    <property type="entry name" value="PBP1_LacI_sugar_binding-like"/>
    <property type="match status" value="1"/>
</dbReference>
<dbReference type="InterPro" id="IPR010982">
    <property type="entry name" value="Lambda_DNA-bd_dom_sf"/>
</dbReference>
<sequence length="367" mass="39536">MTAPDNPATAVPGSDGEHVTIYDVAEEAGVSASTVSRAFSRPDRVSSRTAERVRQAAERLGYRRDLDTRPKPATRTKALGMIMADVTNPFFQDVLRGAEHAARVQDYVVLSVDTAESVPRAQRAAERLVPLVDALLLVSSRLSNGEIQKIARQLPTVSINRPVHGVPSVLVDNYAGAINAAVHLHEQGARSVTYLAGPNDSWADGVRWRGLLDAVGTTDPREGDAVLTRTTTLPTGTLRKLARMQMRQLRVDEPTVRGGRRAFEIWRTHPTDAVLCFNNMVAIGFMNQAETAGAHIPDDILVVAFDNTELSGLVTPGLTTVAGPSRSVGRVAAANALALAEGLRSPLTKPRVLPTRLVLRGSSVRRD</sequence>
<dbReference type="InterPro" id="IPR046335">
    <property type="entry name" value="LacI/GalR-like_sensor"/>
</dbReference>
<gene>
    <name evidence="5" type="ORF">J2S39_001821</name>
</gene>
<dbReference type="PROSITE" id="PS50932">
    <property type="entry name" value="HTH_LACI_2"/>
    <property type="match status" value="1"/>
</dbReference>
<dbReference type="Proteomes" id="UP001180840">
    <property type="component" value="Unassembled WGS sequence"/>
</dbReference>
<dbReference type="RefSeq" id="WP_290195581.1">
    <property type="nucleotide sequence ID" value="NZ_CP047654.1"/>
</dbReference>
<evidence type="ECO:0000259" key="4">
    <source>
        <dbReference type="PROSITE" id="PS50932"/>
    </source>
</evidence>
<protein>
    <submittedName>
        <fullName evidence="5">LacI family transcriptional regulator</fullName>
    </submittedName>
</protein>
<dbReference type="SMART" id="SM00354">
    <property type="entry name" value="HTH_LACI"/>
    <property type="match status" value="1"/>
</dbReference>
<accession>A0ABU1ZZ73</accession>
<evidence type="ECO:0000256" key="3">
    <source>
        <dbReference type="ARBA" id="ARBA00023163"/>
    </source>
</evidence>
<proteinExistence type="predicted"/>
<dbReference type="Pfam" id="PF13377">
    <property type="entry name" value="Peripla_BP_3"/>
    <property type="match status" value="1"/>
</dbReference>
<dbReference type="SUPFAM" id="SSF53822">
    <property type="entry name" value="Periplasmic binding protein-like I"/>
    <property type="match status" value="1"/>
</dbReference>
<comment type="caution">
    <text evidence="5">The sequence shown here is derived from an EMBL/GenBank/DDBJ whole genome shotgun (WGS) entry which is preliminary data.</text>
</comment>
<reference evidence="5" key="1">
    <citation type="submission" date="2023-07" db="EMBL/GenBank/DDBJ databases">
        <title>Sequencing the genomes of 1000 actinobacteria strains.</title>
        <authorList>
            <person name="Klenk H.-P."/>
        </authorList>
    </citation>
    <scope>NUCLEOTIDE SEQUENCE</scope>
    <source>
        <strain evidence="5">DSM 107476</strain>
    </source>
</reference>
<dbReference type="Pfam" id="PF00356">
    <property type="entry name" value="LacI"/>
    <property type="match status" value="1"/>
</dbReference>
<dbReference type="SUPFAM" id="SSF47413">
    <property type="entry name" value="lambda repressor-like DNA-binding domains"/>
    <property type="match status" value="1"/>
</dbReference>
<dbReference type="InterPro" id="IPR028082">
    <property type="entry name" value="Peripla_BP_I"/>
</dbReference>
<keyword evidence="6" id="KW-1185">Reference proteome</keyword>
<evidence type="ECO:0000256" key="1">
    <source>
        <dbReference type="ARBA" id="ARBA00023015"/>
    </source>
</evidence>
<dbReference type="EMBL" id="JAVDXZ010000001">
    <property type="protein sequence ID" value="MDR7330145.1"/>
    <property type="molecule type" value="Genomic_DNA"/>
</dbReference>
<dbReference type="PANTHER" id="PTHR30146:SF109">
    <property type="entry name" value="HTH-TYPE TRANSCRIPTIONAL REGULATOR GALS"/>
    <property type="match status" value="1"/>
</dbReference>
<dbReference type="Gene3D" id="3.40.50.2300">
    <property type="match status" value="2"/>
</dbReference>
<dbReference type="Gene3D" id="1.10.260.40">
    <property type="entry name" value="lambda repressor-like DNA-binding domains"/>
    <property type="match status" value="1"/>
</dbReference>
<feature type="domain" description="HTH lacI-type" evidence="4">
    <location>
        <begin position="19"/>
        <end position="73"/>
    </location>
</feature>
<keyword evidence="2" id="KW-0238">DNA-binding</keyword>
<keyword evidence="1" id="KW-0805">Transcription regulation</keyword>
<keyword evidence="3" id="KW-0804">Transcription</keyword>
<dbReference type="InterPro" id="IPR000843">
    <property type="entry name" value="HTH_LacI"/>
</dbReference>
<name>A0ABU1ZZ73_9CORY</name>
<dbReference type="PANTHER" id="PTHR30146">
    <property type="entry name" value="LACI-RELATED TRANSCRIPTIONAL REPRESSOR"/>
    <property type="match status" value="1"/>
</dbReference>
<dbReference type="CDD" id="cd01392">
    <property type="entry name" value="HTH_LacI"/>
    <property type="match status" value="1"/>
</dbReference>
<organism evidence="5 6">
    <name type="scientific">Corynebacterium guangdongense</name>
    <dbReference type="NCBI Taxonomy" id="1783348"/>
    <lineage>
        <taxon>Bacteria</taxon>
        <taxon>Bacillati</taxon>
        <taxon>Actinomycetota</taxon>
        <taxon>Actinomycetes</taxon>
        <taxon>Mycobacteriales</taxon>
        <taxon>Corynebacteriaceae</taxon>
        <taxon>Corynebacterium</taxon>
    </lineage>
</organism>